<accession>A0A846XHK2</accession>
<name>A0A846XHK2_9NOCA</name>
<dbReference type="AlphaFoldDB" id="A0A846XHK2"/>
<dbReference type="Proteomes" id="UP000565715">
    <property type="component" value="Unassembled WGS sequence"/>
</dbReference>
<proteinExistence type="predicted"/>
<evidence type="ECO:0000259" key="1">
    <source>
        <dbReference type="Pfam" id="PF07287"/>
    </source>
</evidence>
<dbReference type="EMBL" id="JAAXOO010000004">
    <property type="protein sequence ID" value="NKY34679.1"/>
    <property type="molecule type" value="Genomic_DNA"/>
</dbReference>
<dbReference type="PANTHER" id="PTHR47585">
    <property type="match status" value="1"/>
</dbReference>
<protein>
    <submittedName>
        <fullName evidence="3">DUF1446 domain-containing protein</fullName>
    </submittedName>
</protein>
<keyword evidence="4" id="KW-1185">Reference proteome</keyword>
<feature type="domain" description="AtuA-like ferredoxin-fold" evidence="2">
    <location>
        <begin position="475"/>
        <end position="572"/>
    </location>
</feature>
<evidence type="ECO:0000313" key="3">
    <source>
        <dbReference type="EMBL" id="NKY34679.1"/>
    </source>
</evidence>
<dbReference type="InterPro" id="IPR010839">
    <property type="entry name" value="AtuA_N"/>
</dbReference>
<feature type="domain" description="Acyclic terpene utilisation N-terminal" evidence="1">
    <location>
        <begin position="10"/>
        <end position="432"/>
    </location>
</feature>
<evidence type="ECO:0000313" key="4">
    <source>
        <dbReference type="Proteomes" id="UP000565715"/>
    </source>
</evidence>
<dbReference type="Pfam" id="PF23544">
    <property type="entry name" value="AtuA_ferredoxin"/>
    <property type="match status" value="1"/>
</dbReference>
<evidence type="ECO:0000259" key="2">
    <source>
        <dbReference type="Pfam" id="PF23544"/>
    </source>
</evidence>
<reference evidence="3 4" key="1">
    <citation type="submission" date="2020-04" db="EMBL/GenBank/DDBJ databases">
        <title>MicrobeNet Type strains.</title>
        <authorList>
            <person name="Nicholson A.C."/>
        </authorList>
    </citation>
    <scope>NUCLEOTIDE SEQUENCE [LARGE SCALE GENOMIC DNA]</scope>
    <source>
        <strain evidence="3 4">DSM 45078</strain>
    </source>
</reference>
<dbReference type="InterPro" id="IPR056362">
    <property type="entry name" value="AtuA-like_ferredoxin_dom"/>
</dbReference>
<gene>
    <name evidence="3" type="ORF">HGA13_16580</name>
</gene>
<comment type="caution">
    <text evidence="3">The sequence shown here is derived from an EMBL/GenBank/DDBJ whole genome shotgun (WGS) entry which is preliminary data.</text>
</comment>
<dbReference type="Pfam" id="PF07287">
    <property type="entry name" value="AtuA"/>
    <property type="match status" value="1"/>
</dbReference>
<sequence length="584" mass="61180">MRKEFSMRPIRIANFSGFFGDRSSALAQMLRTAGADVLTGDYLAEVTMSVLAKQRDRNPGAGYAASFLAQLRPVLAEFAAGDGRIVVNAGGLQPQSLAAAVREMAQAGGTPVPVATVVGDDVLDRIAGTDAVPGSDDFCPVTANAYLGGWGIARALADGARIVVCGRVADASLVVGAAAWWHEWDRDAWDPLAGALIAGHLIECGTQVTGGNFSGFAATTLSDLAFPVAEIAADGTVVLAKPEPSGGRVSVDTVTAQLVYEVQGRWYANPDVVADLSTISLEQTADDVVTVSGTVGAPPPPTTKVALTGVGGWENSMLIGVTGMDFEAKRQVLEQGVRAALADIAGISTVRVELLGCEAQAPTSQNEATGFLRVVAQGPDESAVGRAFSSVIVELALASFPGIYLTAPPGRATRLGAYRSVLVDQAVPAHRVIDEDGSIVEIEPPAVTRTYVEEFDPAAEPATDDAGDGNLVEIRLGALVHTRSGDKGGDANVGVWAHDARVWAWLQNWLTVPRLRRLLPEADDLLIDRVELPNLRAINFVIRGLLGGGAISALRLDSQAKGLGEYLRSCRVEAPKALVSELTY</sequence>
<organism evidence="3 4">
    <name type="scientific">Nocardia speluncae</name>
    <dbReference type="NCBI Taxonomy" id="419477"/>
    <lineage>
        <taxon>Bacteria</taxon>
        <taxon>Bacillati</taxon>
        <taxon>Actinomycetota</taxon>
        <taxon>Actinomycetes</taxon>
        <taxon>Mycobacteriales</taxon>
        <taxon>Nocardiaceae</taxon>
        <taxon>Nocardia</taxon>
    </lineage>
</organism>
<dbReference type="PANTHER" id="PTHR47585:SF1">
    <property type="entry name" value="DUF1446 DOMAIN-CONTAINING PROTEIN"/>
    <property type="match status" value="1"/>
</dbReference>